<proteinExistence type="predicted"/>
<dbReference type="Pfam" id="PF19063">
    <property type="entry name" value="DUF5759"/>
    <property type="match status" value="1"/>
</dbReference>
<accession>A0A6C0BDZ9</accession>
<sequence>MKQINILDLHRSINEKKMRTNECYDKILEICHKRIESFANNQKLNCFIEVPCYVVGYPIFDYNKCIEYVYDALKKNGFLVKYFFPKYLYISWDFDEINGSKKKQSQLEHKPFLSNTSHASHVVPFKKPSKAALSYKPSGKLQLDID</sequence>
<protein>
    <submittedName>
        <fullName evidence="1">Uncharacterized protein</fullName>
    </submittedName>
</protein>
<evidence type="ECO:0000313" key="1">
    <source>
        <dbReference type="EMBL" id="QHS90535.1"/>
    </source>
</evidence>
<reference evidence="1" key="1">
    <citation type="journal article" date="2020" name="Nature">
        <title>Giant virus diversity and host interactions through global metagenomics.</title>
        <authorList>
            <person name="Schulz F."/>
            <person name="Roux S."/>
            <person name="Paez-Espino D."/>
            <person name="Jungbluth S."/>
            <person name="Walsh D.A."/>
            <person name="Denef V.J."/>
            <person name="McMahon K.D."/>
            <person name="Konstantinidis K.T."/>
            <person name="Eloe-Fadrosh E.A."/>
            <person name="Kyrpides N.C."/>
            <person name="Woyke T."/>
        </authorList>
    </citation>
    <scope>NUCLEOTIDE SEQUENCE</scope>
    <source>
        <strain evidence="1">GVMAG-M-3300010354-11</strain>
    </source>
</reference>
<name>A0A6C0BDZ9_9ZZZZ</name>
<dbReference type="EMBL" id="MN739140">
    <property type="protein sequence ID" value="QHS90535.1"/>
    <property type="molecule type" value="Genomic_DNA"/>
</dbReference>
<dbReference type="InterPro" id="IPR043977">
    <property type="entry name" value="DUF5759"/>
</dbReference>
<dbReference type="AlphaFoldDB" id="A0A6C0BDZ9"/>
<organism evidence="1">
    <name type="scientific">viral metagenome</name>
    <dbReference type="NCBI Taxonomy" id="1070528"/>
    <lineage>
        <taxon>unclassified sequences</taxon>
        <taxon>metagenomes</taxon>
        <taxon>organismal metagenomes</taxon>
    </lineage>
</organism>